<sequence length="158" mass="17585">MDADYELTGMYSQRISSALCSFLLTQQQQTENFMKALLHVVETQWLLLTVVIIILISVMSLYPLESLPLVPGSDKTHHFIAYATLVFPAAYAKPKLWPVIVIGLFGYSGLIELLQPYVNRYGEWLDLTANAIGLMVGMVLAFIVKAVFGGRSGDEKLL</sequence>
<comment type="caution">
    <text evidence="3">The sequence shown here is derived from an EMBL/GenBank/DDBJ whole genome shotgun (WGS) entry which is preliminary data.</text>
</comment>
<keyword evidence="4" id="KW-1185">Reference proteome</keyword>
<name>A0ABV4P7B1_9GAMM</name>
<dbReference type="Pfam" id="PF04892">
    <property type="entry name" value="VanZ"/>
    <property type="match status" value="1"/>
</dbReference>
<dbReference type="PANTHER" id="PTHR28008">
    <property type="entry name" value="DOMAIN PROTEIN, PUTATIVE (AFU_ORTHOLOGUE AFUA_3G10980)-RELATED"/>
    <property type="match status" value="1"/>
</dbReference>
<keyword evidence="1" id="KW-0812">Transmembrane</keyword>
<dbReference type="RefSeq" id="WP_371841824.1">
    <property type="nucleotide sequence ID" value="NZ_JBGMEK010000187.1"/>
</dbReference>
<protein>
    <submittedName>
        <fullName evidence="3">VanZ family protein</fullName>
    </submittedName>
</protein>
<accession>A0ABV4P7B1</accession>
<evidence type="ECO:0000256" key="1">
    <source>
        <dbReference type="SAM" id="Phobius"/>
    </source>
</evidence>
<evidence type="ECO:0000313" key="4">
    <source>
        <dbReference type="Proteomes" id="UP001569428"/>
    </source>
</evidence>
<feature type="domain" description="VanZ-like" evidence="2">
    <location>
        <begin position="66"/>
        <end position="144"/>
    </location>
</feature>
<evidence type="ECO:0000313" key="3">
    <source>
        <dbReference type="EMBL" id="MFA0813981.1"/>
    </source>
</evidence>
<reference evidence="3 4" key="1">
    <citation type="submission" date="2024-08" db="EMBL/GenBank/DDBJ databases">
        <authorList>
            <person name="Ishaq N."/>
        </authorList>
    </citation>
    <scope>NUCLEOTIDE SEQUENCE [LARGE SCALE GENOMIC DNA]</scope>
    <source>
        <strain evidence="3 4">DSM 18651</strain>
    </source>
</reference>
<dbReference type="PANTHER" id="PTHR28008:SF1">
    <property type="entry name" value="DOMAIN PROTEIN, PUTATIVE (AFU_ORTHOLOGUE AFUA_3G10980)-RELATED"/>
    <property type="match status" value="1"/>
</dbReference>
<feature type="transmembrane region" description="Helical" evidence="1">
    <location>
        <begin position="45"/>
        <end position="64"/>
    </location>
</feature>
<dbReference type="Proteomes" id="UP001569428">
    <property type="component" value="Unassembled WGS sequence"/>
</dbReference>
<gene>
    <name evidence="3" type="ORF">ACCI49_24240</name>
</gene>
<feature type="transmembrane region" description="Helical" evidence="1">
    <location>
        <begin position="99"/>
        <end position="118"/>
    </location>
</feature>
<feature type="transmembrane region" description="Helical" evidence="1">
    <location>
        <begin position="130"/>
        <end position="148"/>
    </location>
</feature>
<keyword evidence="1" id="KW-1133">Transmembrane helix</keyword>
<proteinExistence type="predicted"/>
<dbReference type="EMBL" id="JBGMEK010000187">
    <property type="protein sequence ID" value="MFA0813981.1"/>
    <property type="molecule type" value="Genomic_DNA"/>
</dbReference>
<dbReference type="InterPro" id="IPR006976">
    <property type="entry name" value="VanZ-like"/>
</dbReference>
<keyword evidence="1" id="KW-0472">Membrane</keyword>
<evidence type="ECO:0000259" key="2">
    <source>
        <dbReference type="Pfam" id="PF04892"/>
    </source>
</evidence>
<organism evidence="3 4">
    <name type="scientific">Microbulbifer epialgicus</name>
    <dbReference type="NCBI Taxonomy" id="393907"/>
    <lineage>
        <taxon>Bacteria</taxon>
        <taxon>Pseudomonadati</taxon>
        <taxon>Pseudomonadota</taxon>
        <taxon>Gammaproteobacteria</taxon>
        <taxon>Cellvibrionales</taxon>
        <taxon>Microbulbiferaceae</taxon>
        <taxon>Microbulbifer</taxon>
    </lineage>
</organism>